<keyword evidence="2" id="KW-0812">Transmembrane</keyword>
<dbReference type="Pfam" id="PF07679">
    <property type="entry name" value="I-set"/>
    <property type="match status" value="1"/>
</dbReference>
<dbReference type="PROSITE" id="PS50026">
    <property type="entry name" value="EGF_3"/>
    <property type="match status" value="1"/>
</dbReference>
<dbReference type="PANTHER" id="PTHR12231:SF253">
    <property type="entry name" value="DPR-INTERACTING PROTEIN ETA, ISOFORM B-RELATED"/>
    <property type="match status" value="1"/>
</dbReference>
<dbReference type="Gene3D" id="2.10.25.10">
    <property type="entry name" value="Laminin"/>
    <property type="match status" value="1"/>
</dbReference>
<feature type="chain" id="PRO_5043740968" evidence="12">
    <location>
        <begin position="28"/>
        <end position="364"/>
    </location>
</feature>
<dbReference type="SMART" id="SM00409">
    <property type="entry name" value="IG"/>
    <property type="match status" value="1"/>
</dbReference>
<comment type="caution">
    <text evidence="10">Lacks conserved residue(s) required for the propagation of feature annotation.</text>
</comment>
<keyword evidence="10" id="KW-0245">EGF-like domain</keyword>
<dbReference type="FunFam" id="2.60.40.10:FF:000017">
    <property type="entry name" value="Down syndrome cell adhesion molecule b"/>
    <property type="match status" value="1"/>
</dbReference>
<keyword evidence="3 12" id="KW-0732">Signal</keyword>
<dbReference type="SUPFAM" id="SSF48726">
    <property type="entry name" value="Immunoglobulin"/>
    <property type="match status" value="1"/>
</dbReference>
<evidence type="ECO:0000259" key="15">
    <source>
        <dbReference type="PROSITE" id="PS51121"/>
    </source>
</evidence>
<proteinExistence type="predicted"/>
<evidence type="ECO:0000313" key="17">
    <source>
        <dbReference type="Proteomes" id="UP001497497"/>
    </source>
</evidence>
<feature type="compositionally biased region" description="Basic and acidic residues" evidence="11">
    <location>
        <begin position="328"/>
        <end position="339"/>
    </location>
</feature>
<evidence type="ECO:0000259" key="13">
    <source>
        <dbReference type="PROSITE" id="PS50026"/>
    </source>
</evidence>
<dbReference type="PROSITE" id="PS51121">
    <property type="entry name" value="NTA"/>
    <property type="match status" value="1"/>
</dbReference>
<evidence type="ECO:0000256" key="3">
    <source>
        <dbReference type="ARBA" id="ARBA00022729"/>
    </source>
</evidence>
<comment type="subcellular location">
    <subcellularLocation>
        <location evidence="1">Membrane</location>
        <topology evidence="1">Single-pass membrane protein</topology>
    </subcellularLocation>
</comment>
<feature type="domain" description="NtA" evidence="15">
    <location>
        <begin position="30"/>
        <end position="161"/>
    </location>
</feature>
<feature type="disulfide bond" evidence="10">
    <location>
        <begin position="310"/>
        <end position="319"/>
    </location>
</feature>
<dbReference type="EMBL" id="CAXITT010000003">
    <property type="protein sequence ID" value="CAL1526198.1"/>
    <property type="molecule type" value="Genomic_DNA"/>
</dbReference>
<keyword evidence="6" id="KW-1133">Transmembrane helix</keyword>
<reference evidence="16 17" key="1">
    <citation type="submission" date="2024-04" db="EMBL/GenBank/DDBJ databases">
        <authorList>
            <consortium name="Genoscope - CEA"/>
            <person name="William W."/>
        </authorList>
    </citation>
    <scope>NUCLEOTIDE SEQUENCE [LARGE SCALE GENOMIC DNA]</scope>
</reference>
<feature type="domain" description="Ig-like" evidence="14">
    <location>
        <begin position="175"/>
        <end position="263"/>
    </location>
</feature>
<dbReference type="InterPro" id="IPR051170">
    <property type="entry name" value="Neural/epithelial_adhesion"/>
</dbReference>
<gene>
    <name evidence="16" type="ORF">GSLYS_00000375001</name>
</gene>
<keyword evidence="7" id="KW-0472">Membrane</keyword>
<dbReference type="InterPro" id="IPR007110">
    <property type="entry name" value="Ig-like_dom"/>
</dbReference>
<comment type="caution">
    <text evidence="16">The sequence shown here is derived from an EMBL/GenBank/DDBJ whole genome shotgun (WGS) entry which is preliminary data.</text>
</comment>
<accession>A0AAV2GXV7</accession>
<dbReference type="PROSITE" id="PS00022">
    <property type="entry name" value="EGF_1"/>
    <property type="match status" value="1"/>
</dbReference>
<feature type="region of interest" description="Disordered" evidence="11">
    <location>
        <begin position="265"/>
        <end position="285"/>
    </location>
</feature>
<dbReference type="Gene3D" id="2.60.40.10">
    <property type="entry name" value="Immunoglobulins"/>
    <property type="match status" value="1"/>
</dbReference>
<dbReference type="SUPFAM" id="SSF50242">
    <property type="entry name" value="TIMP-like"/>
    <property type="match status" value="1"/>
</dbReference>
<evidence type="ECO:0000256" key="5">
    <source>
        <dbReference type="ARBA" id="ARBA00022889"/>
    </source>
</evidence>
<dbReference type="PANTHER" id="PTHR12231">
    <property type="entry name" value="CTX-RELATED TYPE I TRANSMEMBRANE PROTEIN"/>
    <property type="match status" value="1"/>
</dbReference>
<evidence type="ECO:0000256" key="6">
    <source>
        <dbReference type="ARBA" id="ARBA00022989"/>
    </source>
</evidence>
<dbReference type="CDD" id="cd00054">
    <property type="entry name" value="EGF_CA"/>
    <property type="match status" value="1"/>
</dbReference>
<keyword evidence="17" id="KW-1185">Reference proteome</keyword>
<dbReference type="InterPro" id="IPR003599">
    <property type="entry name" value="Ig_sub"/>
</dbReference>
<dbReference type="InterPro" id="IPR036179">
    <property type="entry name" value="Ig-like_dom_sf"/>
</dbReference>
<keyword evidence="4" id="KW-0677">Repeat</keyword>
<evidence type="ECO:0000256" key="1">
    <source>
        <dbReference type="ARBA" id="ARBA00004167"/>
    </source>
</evidence>
<evidence type="ECO:0000256" key="8">
    <source>
        <dbReference type="ARBA" id="ARBA00023157"/>
    </source>
</evidence>
<dbReference type="GO" id="GO:0043236">
    <property type="term" value="F:laminin binding"/>
    <property type="evidence" value="ECO:0007669"/>
    <property type="project" value="InterPro"/>
</dbReference>
<feature type="signal peptide" evidence="12">
    <location>
        <begin position="1"/>
        <end position="27"/>
    </location>
</feature>
<dbReference type="InterPro" id="IPR004850">
    <property type="entry name" value="NtA_dom"/>
</dbReference>
<evidence type="ECO:0000256" key="7">
    <source>
        <dbReference type="ARBA" id="ARBA00023136"/>
    </source>
</evidence>
<dbReference type="InterPro" id="IPR003598">
    <property type="entry name" value="Ig_sub2"/>
</dbReference>
<keyword evidence="9" id="KW-0393">Immunoglobulin domain</keyword>
<dbReference type="SMART" id="SM00408">
    <property type="entry name" value="IGc2"/>
    <property type="match status" value="1"/>
</dbReference>
<feature type="region of interest" description="Disordered" evidence="11">
    <location>
        <begin position="325"/>
        <end position="364"/>
    </location>
</feature>
<dbReference type="InterPro" id="IPR013098">
    <property type="entry name" value="Ig_I-set"/>
</dbReference>
<keyword evidence="8 10" id="KW-1015">Disulfide bond</keyword>
<dbReference type="InterPro" id="IPR013783">
    <property type="entry name" value="Ig-like_fold"/>
</dbReference>
<protein>
    <submittedName>
        <fullName evidence="16">Uncharacterized protein</fullName>
    </submittedName>
</protein>
<feature type="compositionally biased region" description="Low complexity" evidence="11">
    <location>
        <begin position="272"/>
        <end position="281"/>
    </location>
</feature>
<dbReference type="AlphaFoldDB" id="A0AAV2GXV7"/>
<dbReference type="GO" id="GO:0007155">
    <property type="term" value="P:cell adhesion"/>
    <property type="evidence" value="ECO:0007669"/>
    <property type="project" value="UniProtKB-KW"/>
</dbReference>
<evidence type="ECO:0000256" key="2">
    <source>
        <dbReference type="ARBA" id="ARBA00022692"/>
    </source>
</evidence>
<evidence type="ECO:0000256" key="4">
    <source>
        <dbReference type="ARBA" id="ARBA00022737"/>
    </source>
</evidence>
<evidence type="ECO:0000259" key="14">
    <source>
        <dbReference type="PROSITE" id="PS50835"/>
    </source>
</evidence>
<evidence type="ECO:0000256" key="12">
    <source>
        <dbReference type="SAM" id="SignalP"/>
    </source>
</evidence>
<organism evidence="16 17">
    <name type="scientific">Lymnaea stagnalis</name>
    <name type="common">Great pond snail</name>
    <name type="synonym">Helix stagnalis</name>
    <dbReference type="NCBI Taxonomy" id="6523"/>
    <lineage>
        <taxon>Eukaryota</taxon>
        <taxon>Metazoa</taxon>
        <taxon>Spiralia</taxon>
        <taxon>Lophotrochozoa</taxon>
        <taxon>Mollusca</taxon>
        <taxon>Gastropoda</taxon>
        <taxon>Heterobranchia</taxon>
        <taxon>Euthyneura</taxon>
        <taxon>Panpulmonata</taxon>
        <taxon>Hygrophila</taxon>
        <taxon>Lymnaeoidea</taxon>
        <taxon>Lymnaeidae</taxon>
        <taxon>Lymnaea</taxon>
    </lineage>
</organism>
<feature type="domain" description="EGF-like" evidence="13">
    <location>
        <begin position="280"/>
        <end position="320"/>
    </location>
</feature>
<name>A0AAV2GXV7_LYMST</name>
<dbReference type="GO" id="GO:0005886">
    <property type="term" value="C:plasma membrane"/>
    <property type="evidence" value="ECO:0007669"/>
    <property type="project" value="GOC"/>
</dbReference>
<dbReference type="PROSITE" id="PS50835">
    <property type="entry name" value="IG_LIKE"/>
    <property type="match status" value="1"/>
</dbReference>
<dbReference type="InterPro" id="IPR008993">
    <property type="entry name" value="TIMP-like_OB-fold"/>
</dbReference>
<dbReference type="InterPro" id="IPR000742">
    <property type="entry name" value="EGF"/>
</dbReference>
<dbReference type="Proteomes" id="UP001497497">
    <property type="component" value="Unassembled WGS sequence"/>
</dbReference>
<evidence type="ECO:0000313" key="16">
    <source>
        <dbReference type="EMBL" id="CAL1526198.1"/>
    </source>
</evidence>
<evidence type="ECO:0000256" key="9">
    <source>
        <dbReference type="ARBA" id="ARBA00023319"/>
    </source>
</evidence>
<evidence type="ECO:0000256" key="10">
    <source>
        <dbReference type="PROSITE-ProRule" id="PRU00076"/>
    </source>
</evidence>
<dbReference type="GO" id="GO:0043113">
    <property type="term" value="P:receptor clustering"/>
    <property type="evidence" value="ECO:0007669"/>
    <property type="project" value="InterPro"/>
</dbReference>
<evidence type="ECO:0000256" key="11">
    <source>
        <dbReference type="SAM" id="MobiDB-lite"/>
    </source>
</evidence>
<keyword evidence="5" id="KW-0130">Cell adhesion</keyword>
<dbReference type="SUPFAM" id="SSF57196">
    <property type="entry name" value="EGF/Laminin"/>
    <property type="match status" value="1"/>
</dbReference>
<sequence>MESRSVRIHPLLVVCALLSWQPPTVSTDECGTKFTDPMSRAVLAQVVFQGTVREMNSPAHYRSSARTANITVGKVYKGMDILKGVGMADGGTVVVSQFGLEDRDKCIAPETAMHTRAKQIYFLQPSRERHVLQLSAMPLPMEADIEAKVMESLCDSCVKPPVIRGITCQNCIQHPQVKDIETEKVRIGQSTKLRCVAEGNPIPTITWLKDGLPVTSGSGGITVIDRTLASTIRIRQTTSAHFGQYVCIASNILGKSMKEVTLEFDRERRTTTSRPTRSSTTGQCQGKHCLNGGRCEVTNVQGVSTPVCRCRRLYEGPRCEIKTVATDKSQRTDRADQSQRRRTVGADPSQSRSRRTHVGVPSKQ</sequence>
<dbReference type="GO" id="GO:0043005">
    <property type="term" value="C:neuron projection"/>
    <property type="evidence" value="ECO:0007669"/>
    <property type="project" value="TreeGrafter"/>
</dbReference>
<dbReference type="Gene3D" id="2.40.50.120">
    <property type="match status" value="1"/>
</dbReference>